<name>A0ABR4XD09_9MICO</name>
<dbReference type="EMBL" id="AVPI01000033">
    <property type="protein sequence ID" value="KGN30116.1"/>
    <property type="molecule type" value="Genomic_DNA"/>
</dbReference>
<gene>
    <name evidence="1" type="ORF">N798_11520</name>
</gene>
<dbReference type="Proteomes" id="UP000029990">
    <property type="component" value="Unassembled WGS sequence"/>
</dbReference>
<dbReference type="InterPro" id="IPR011200">
    <property type="entry name" value="UCP012608"/>
</dbReference>
<evidence type="ECO:0000313" key="1">
    <source>
        <dbReference type="EMBL" id="KGN30116.1"/>
    </source>
</evidence>
<dbReference type="Pfam" id="PF10094">
    <property type="entry name" value="DUF2332"/>
    <property type="match status" value="1"/>
</dbReference>
<keyword evidence="2" id="KW-1185">Reference proteome</keyword>
<evidence type="ECO:0000313" key="2">
    <source>
        <dbReference type="Proteomes" id="UP000029990"/>
    </source>
</evidence>
<dbReference type="RefSeq" id="WP_035948579.1">
    <property type="nucleotide sequence ID" value="NZ_AVPI01000033.1"/>
</dbReference>
<sequence length="343" mass="37418">MSAYDGATVVERMRNHWGGSTDHLYGVLVRELADDADRGGVVRDILRGREDAPPGDMVQLRLLAGIHRIVLRGDAPDLARFYPSMGGTAERYAVWPALEPVLRDHVAELRAGLDVAPQTNEVGRSLALLAGLSEAVRRTGLHRVRLLEPGASAGLNLLVDRFRFVGDGWAAGPEDAHLVLEGCGGAGLVPAAVEVVERRGCDLDPFDATTSDGAAHLRSFVWPHMPERDSRLVAALATLRETPVAVDRAGAAHWVRDRLAEPVADDVLTVVWHSITRMYWPKEEYAAMLAAIDEARPRMPVVRVALEDPEVLPESGSWRPQVEVDDDVIGWCTHHGPPLELSP</sequence>
<comment type="caution">
    <text evidence="1">The sequence shown here is derived from an EMBL/GenBank/DDBJ whole genome shotgun (WGS) entry which is preliminary data.</text>
</comment>
<evidence type="ECO:0008006" key="3">
    <source>
        <dbReference type="Google" id="ProtNLM"/>
    </source>
</evidence>
<protein>
    <recommendedName>
        <fullName evidence="3">DUF2332 domain-containing protein</fullName>
    </recommendedName>
</protein>
<proteinExistence type="predicted"/>
<reference evidence="1 2" key="1">
    <citation type="submission" date="2013-08" db="EMBL/GenBank/DDBJ databases">
        <title>The genome sequence of Knoellia flava.</title>
        <authorList>
            <person name="Zhu W."/>
            <person name="Wang G."/>
        </authorList>
    </citation>
    <scope>NUCLEOTIDE SEQUENCE [LARGE SCALE GENOMIC DNA]</scope>
    <source>
        <strain evidence="1 2">TL1</strain>
    </source>
</reference>
<accession>A0ABR4XD09</accession>
<organism evidence="1 2">
    <name type="scientific">Knoellia flava TL1</name>
    <dbReference type="NCBI Taxonomy" id="1385518"/>
    <lineage>
        <taxon>Bacteria</taxon>
        <taxon>Bacillati</taxon>
        <taxon>Actinomycetota</taxon>
        <taxon>Actinomycetes</taxon>
        <taxon>Micrococcales</taxon>
        <taxon>Intrasporangiaceae</taxon>
        <taxon>Knoellia</taxon>
    </lineage>
</organism>